<dbReference type="Proteomes" id="UP001499986">
    <property type="component" value="Unassembled WGS sequence"/>
</dbReference>
<comment type="caution">
    <text evidence="1">The sequence shown here is derived from an EMBL/GenBank/DDBJ whole genome shotgun (WGS) entry which is preliminary data.</text>
</comment>
<keyword evidence="2" id="KW-1185">Reference proteome</keyword>
<evidence type="ECO:0000313" key="2">
    <source>
        <dbReference type="Proteomes" id="UP001499986"/>
    </source>
</evidence>
<proteinExistence type="predicted"/>
<protein>
    <submittedName>
        <fullName evidence="1">Uncharacterized protein</fullName>
    </submittedName>
</protein>
<organism evidence="1 2">
    <name type="scientific">Streptomyces coeruleofuscus</name>
    <dbReference type="NCBI Taxonomy" id="66879"/>
    <lineage>
        <taxon>Bacteria</taxon>
        <taxon>Bacillati</taxon>
        <taxon>Actinomycetota</taxon>
        <taxon>Actinomycetes</taxon>
        <taxon>Kitasatosporales</taxon>
        <taxon>Streptomycetaceae</taxon>
        <taxon>Streptomyces</taxon>
    </lineage>
</organism>
<reference evidence="1 2" key="1">
    <citation type="journal article" date="2019" name="Int. J. Syst. Evol. Microbiol.">
        <title>The Global Catalogue of Microorganisms (GCM) 10K type strain sequencing project: providing services to taxonomists for standard genome sequencing and annotation.</title>
        <authorList>
            <consortium name="The Broad Institute Genomics Platform"/>
            <consortium name="The Broad Institute Genome Sequencing Center for Infectious Disease"/>
            <person name="Wu L."/>
            <person name="Ma J."/>
        </authorList>
    </citation>
    <scope>NUCLEOTIDE SEQUENCE [LARGE SCALE GENOMIC DNA]</scope>
    <source>
        <strain evidence="1 2">JCM 4358</strain>
    </source>
</reference>
<sequence>MDAGAGEHRVARYMEQAEAVLRRSHRQAGRAHGGDRAVGFARRDHWHQNTSLTSIRVAFWNGSASDIAASST</sequence>
<evidence type="ECO:0000313" key="1">
    <source>
        <dbReference type="EMBL" id="GAA2385217.1"/>
    </source>
</evidence>
<accession>A0ABN3HPI6</accession>
<gene>
    <name evidence="1" type="ORF">GCM10010255_10270</name>
</gene>
<name>A0ABN3HPI6_9ACTN</name>
<dbReference type="EMBL" id="BAAASE010000001">
    <property type="protein sequence ID" value="GAA2385217.1"/>
    <property type="molecule type" value="Genomic_DNA"/>
</dbReference>